<name>A0A917K1S8_9BACL</name>
<dbReference type="Pfam" id="PF00005">
    <property type="entry name" value="ABC_tran"/>
    <property type="match status" value="1"/>
</dbReference>
<dbReference type="PANTHER" id="PTHR43335:SF4">
    <property type="entry name" value="ABC TRANSPORTER, ATP-BINDING PROTEIN"/>
    <property type="match status" value="1"/>
</dbReference>
<keyword evidence="4 6" id="KW-0067">ATP-binding</keyword>
<dbReference type="SMART" id="SM00382">
    <property type="entry name" value="AAA"/>
    <property type="match status" value="1"/>
</dbReference>
<dbReference type="GO" id="GO:0016887">
    <property type="term" value="F:ATP hydrolysis activity"/>
    <property type="evidence" value="ECO:0007669"/>
    <property type="project" value="InterPro"/>
</dbReference>
<dbReference type="InterPro" id="IPR017871">
    <property type="entry name" value="ABC_transporter-like_CS"/>
</dbReference>
<comment type="similarity">
    <text evidence="1">Belongs to the ABC transporter superfamily.</text>
</comment>
<evidence type="ECO:0000256" key="1">
    <source>
        <dbReference type="ARBA" id="ARBA00005417"/>
    </source>
</evidence>
<organism evidence="6 7">
    <name type="scientific">Alicyclobacillus cellulosilyticus</name>
    <dbReference type="NCBI Taxonomy" id="1003997"/>
    <lineage>
        <taxon>Bacteria</taxon>
        <taxon>Bacillati</taxon>
        <taxon>Bacillota</taxon>
        <taxon>Bacilli</taxon>
        <taxon>Bacillales</taxon>
        <taxon>Alicyclobacillaceae</taxon>
        <taxon>Alicyclobacillus</taxon>
    </lineage>
</organism>
<accession>A0A917K1S8</accession>
<dbReference type="PROSITE" id="PS00211">
    <property type="entry name" value="ABC_TRANSPORTER_1"/>
    <property type="match status" value="1"/>
</dbReference>
<dbReference type="PANTHER" id="PTHR43335">
    <property type="entry name" value="ABC TRANSPORTER, ATP-BINDING PROTEIN"/>
    <property type="match status" value="1"/>
</dbReference>
<dbReference type="SUPFAM" id="SSF52540">
    <property type="entry name" value="P-loop containing nucleoside triphosphate hydrolases"/>
    <property type="match status" value="1"/>
</dbReference>
<evidence type="ECO:0000313" key="7">
    <source>
        <dbReference type="Proteomes" id="UP000637695"/>
    </source>
</evidence>
<reference evidence="6" key="1">
    <citation type="journal article" date="2014" name="Int. J. Syst. Evol. Microbiol.">
        <title>Complete genome sequence of Corynebacterium casei LMG S-19264T (=DSM 44701T), isolated from a smear-ripened cheese.</title>
        <authorList>
            <consortium name="US DOE Joint Genome Institute (JGI-PGF)"/>
            <person name="Walter F."/>
            <person name="Albersmeier A."/>
            <person name="Kalinowski J."/>
            <person name="Ruckert C."/>
        </authorList>
    </citation>
    <scope>NUCLEOTIDE SEQUENCE</scope>
    <source>
        <strain evidence="6">JCM 18487</strain>
    </source>
</reference>
<dbReference type="InterPro" id="IPR003593">
    <property type="entry name" value="AAA+_ATPase"/>
</dbReference>
<dbReference type="RefSeq" id="WP_188880728.1">
    <property type="nucleotide sequence ID" value="NZ_BMOY01000003.1"/>
</dbReference>
<gene>
    <name evidence="6" type="ORF">GCM10010885_02890</name>
</gene>
<evidence type="ECO:0000256" key="4">
    <source>
        <dbReference type="ARBA" id="ARBA00022840"/>
    </source>
</evidence>
<feature type="domain" description="ABC transporter" evidence="5">
    <location>
        <begin position="5"/>
        <end position="229"/>
    </location>
</feature>
<evidence type="ECO:0000256" key="3">
    <source>
        <dbReference type="ARBA" id="ARBA00022741"/>
    </source>
</evidence>
<keyword evidence="7" id="KW-1185">Reference proteome</keyword>
<dbReference type="EMBL" id="BMOY01000003">
    <property type="protein sequence ID" value="GGI96583.1"/>
    <property type="molecule type" value="Genomic_DNA"/>
</dbReference>
<protein>
    <submittedName>
        <fullName evidence="6">Lantibiotic ABC transporter ATP-binding protein</fullName>
    </submittedName>
</protein>
<proteinExistence type="inferred from homology"/>
<reference evidence="6" key="2">
    <citation type="submission" date="2020-09" db="EMBL/GenBank/DDBJ databases">
        <authorList>
            <person name="Sun Q."/>
            <person name="Ohkuma M."/>
        </authorList>
    </citation>
    <scope>NUCLEOTIDE SEQUENCE</scope>
    <source>
        <strain evidence="6">JCM 18487</strain>
    </source>
</reference>
<comment type="caution">
    <text evidence="6">The sequence shown here is derived from an EMBL/GenBank/DDBJ whole genome shotgun (WGS) entry which is preliminary data.</text>
</comment>
<dbReference type="InterPro" id="IPR027417">
    <property type="entry name" value="P-loop_NTPase"/>
</dbReference>
<dbReference type="GO" id="GO:0005524">
    <property type="term" value="F:ATP binding"/>
    <property type="evidence" value="ECO:0007669"/>
    <property type="project" value="UniProtKB-KW"/>
</dbReference>
<dbReference type="InterPro" id="IPR003439">
    <property type="entry name" value="ABC_transporter-like_ATP-bd"/>
</dbReference>
<keyword evidence="3" id="KW-0547">Nucleotide-binding</keyword>
<evidence type="ECO:0000256" key="2">
    <source>
        <dbReference type="ARBA" id="ARBA00022448"/>
    </source>
</evidence>
<keyword evidence="2" id="KW-0813">Transport</keyword>
<dbReference type="Gene3D" id="3.40.50.300">
    <property type="entry name" value="P-loop containing nucleotide triphosphate hydrolases"/>
    <property type="match status" value="1"/>
</dbReference>
<evidence type="ECO:0000313" key="6">
    <source>
        <dbReference type="EMBL" id="GGI96583.1"/>
    </source>
</evidence>
<dbReference type="PROSITE" id="PS50893">
    <property type="entry name" value="ABC_TRANSPORTER_2"/>
    <property type="match status" value="1"/>
</dbReference>
<dbReference type="AlphaFoldDB" id="A0A917K1S8"/>
<dbReference type="Proteomes" id="UP000637695">
    <property type="component" value="Unassembled WGS sequence"/>
</dbReference>
<evidence type="ECO:0000259" key="5">
    <source>
        <dbReference type="PROSITE" id="PS50893"/>
    </source>
</evidence>
<sequence>MGVIVETNELTKAYRGRYAVQRVNLTVREGSVFGLLGPNGAGKTTLLKLLLGLLHPTSGQVRLFGEPWSRAHLARVGALIETPALYGHLTGRENLEVHRRLLNLPKARIDEVLHIVGLADVDERKRASQYSLGMKQRLGIAIALLNRPRLLILDEPTNGLDPIGMREMRVLIRSLADQGITVVLSSHILSEVAQVVEDVAILSQGMIRYQGPLADLVTQGKGKDLEDVFVEYVQDRQSEADSGKGR</sequence>